<evidence type="ECO:0000256" key="12">
    <source>
        <dbReference type="ARBA" id="ARBA00023239"/>
    </source>
</evidence>
<dbReference type="PIRSF" id="PIRSF017184">
    <property type="entry name" value="Nnr"/>
    <property type="match status" value="1"/>
</dbReference>
<keyword evidence="22" id="KW-1185">Reference proteome</keyword>
<evidence type="ECO:0000256" key="14">
    <source>
        <dbReference type="ARBA" id="ARBA00025153"/>
    </source>
</evidence>
<comment type="catalytic activity">
    <reaction evidence="16 17 18">
        <text>(6S)-NADPHX + ADP = AMP + phosphate + NADPH + H(+)</text>
        <dbReference type="Rhea" id="RHEA:32235"/>
        <dbReference type="ChEBI" id="CHEBI:15378"/>
        <dbReference type="ChEBI" id="CHEBI:43474"/>
        <dbReference type="ChEBI" id="CHEBI:57783"/>
        <dbReference type="ChEBI" id="CHEBI:64076"/>
        <dbReference type="ChEBI" id="CHEBI:456215"/>
        <dbReference type="ChEBI" id="CHEBI:456216"/>
        <dbReference type="EC" id="4.2.1.136"/>
    </reaction>
</comment>
<comment type="caution">
    <text evidence="21">The sequence shown here is derived from an EMBL/GenBank/DDBJ whole genome shotgun (WGS) entry which is preliminary data.</text>
</comment>
<dbReference type="Gene3D" id="3.40.50.10260">
    <property type="entry name" value="YjeF N-terminal domain"/>
    <property type="match status" value="1"/>
</dbReference>
<dbReference type="SUPFAM" id="SSF64153">
    <property type="entry name" value="YjeF N-terminal domain-like"/>
    <property type="match status" value="1"/>
</dbReference>
<evidence type="ECO:0000313" key="22">
    <source>
        <dbReference type="Proteomes" id="UP000013167"/>
    </source>
</evidence>
<dbReference type="HAMAP" id="MF_01965">
    <property type="entry name" value="NADHX_dehydratase"/>
    <property type="match status" value="1"/>
</dbReference>
<keyword evidence="6 17" id="KW-0547">Nucleotide-binding</keyword>
<evidence type="ECO:0000256" key="6">
    <source>
        <dbReference type="ARBA" id="ARBA00022741"/>
    </source>
</evidence>
<protein>
    <recommendedName>
        <fullName evidence="17">ADP-dependent (S)-NAD(P)H-hydrate dehydratase</fullName>
        <ecNumber evidence="17">4.2.1.136</ecNumber>
    </recommendedName>
    <alternativeName>
        <fullName evidence="17">ADP-dependent NAD(P)HX dehydratase</fullName>
    </alternativeName>
</protein>
<dbReference type="EMBL" id="CAIZ01000150">
    <property type="protein sequence ID" value="CCH71087.1"/>
    <property type="molecule type" value="Genomic_DNA"/>
</dbReference>
<keyword evidence="8 17" id="KW-0521">NADP</keyword>
<keyword evidence="13" id="KW-0511">Multifunctional enzyme</keyword>
<dbReference type="GO" id="GO:0046872">
    <property type="term" value="F:metal ion binding"/>
    <property type="evidence" value="ECO:0007669"/>
    <property type="project" value="UniProtKB-UniRule"/>
</dbReference>
<dbReference type="RefSeq" id="WP_010850923.1">
    <property type="nucleotide sequence ID" value="NZ_HF570956.1"/>
</dbReference>
<dbReference type="InterPro" id="IPR000631">
    <property type="entry name" value="CARKD"/>
</dbReference>
<comment type="cofactor">
    <cofactor evidence="18">
        <name>K(+)</name>
        <dbReference type="ChEBI" id="CHEBI:29103"/>
    </cofactor>
    <text evidence="18">Binds 1 potassium ion per subunit.</text>
</comment>
<evidence type="ECO:0000256" key="8">
    <source>
        <dbReference type="ARBA" id="ARBA00022857"/>
    </source>
</evidence>
<dbReference type="InterPro" id="IPR004443">
    <property type="entry name" value="YjeF_N_dom"/>
</dbReference>
<evidence type="ECO:0000259" key="20">
    <source>
        <dbReference type="PROSITE" id="PS51385"/>
    </source>
</evidence>
<keyword evidence="10 17" id="KW-0520">NAD</keyword>
<keyword evidence="7 17" id="KW-0067">ATP-binding</keyword>
<dbReference type="GO" id="GO:0110051">
    <property type="term" value="P:metabolite repair"/>
    <property type="evidence" value="ECO:0007669"/>
    <property type="project" value="TreeGrafter"/>
</dbReference>
<feature type="binding site" evidence="17">
    <location>
        <position position="321"/>
    </location>
    <ligand>
        <name>(6S)-NADPHX</name>
        <dbReference type="ChEBI" id="CHEBI:64076"/>
    </ligand>
</feature>
<dbReference type="GO" id="GO:0046496">
    <property type="term" value="P:nicotinamide nucleotide metabolic process"/>
    <property type="evidence" value="ECO:0007669"/>
    <property type="project" value="UniProtKB-UniRule"/>
</dbReference>
<dbReference type="STRING" id="1193181.BN10_780024"/>
<evidence type="ECO:0000256" key="5">
    <source>
        <dbReference type="ARBA" id="ARBA00022723"/>
    </source>
</evidence>
<evidence type="ECO:0000256" key="16">
    <source>
        <dbReference type="ARBA" id="ARBA00049209"/>
    </source>
</evidence>
<organism evidence="21 22">
    <name type="scientific">Phycicoccus elongatus Lp2</name>
    <dbReference type="NCBI Taxonomy" id="1193181"/>
    <lineage>
        <taxon>Bacteria</taxon>
        <taxon>Bacillati</taxon>
        <taxon>Actinomycetota</taxon>
        <taxon>Actinomycetes</taxon>
        <taxon>Micrococcales</taxon>
        <taxon>Intrasporangiaceae</taxon>
        <taxon>Phycicoccus</taxon>
    </lineage>
</organism>
<dbReference type="InterPro" id="IPR030677">
    <property type="entry name" value="Nnr"/>
</dbReference>
<comment type="function">
    <text evidence="14 18">Bifunctional enzyme that catalyzes the epimerization of the S- and R-forms of NAD(P)HX and the dehydration of the S-form of NAD(P)HX at the expense of ADP, which is converted to AMP. This allows the repair of both epimers of NAD(P)HX, a damaged form of NAD(P)H that is a result of enzymatic or heat-dependent hydration.</text>
</comment>
<evidence type="ECO:0000256" key="2">
    <source>
        <dbReference type="ARBA" id="ARBA00000909"/>
    </source>
</evidence>
<evidence type="ECO:0000256" key="10">
    <source>
        <dbReference type="ARBA" id="ARBA00023027"/>
    </source>
</evidence>
<evidence type="ECO:0000256" key="11">
    <source>
        <dbReference type="ARBA" id="ARBA00023235"/>
    </source>
</evidence>
<comment type="function">
    <text evidence="17">Catalyzes the dehydration of the S-form of NAD(P)HX at the expense of ADP, which is converted to AMP. Together with NAD(P)HX epimerase, which catalyzes the epimerization of the S- and R-forms, the enzyme allows the repair of both epimers of NAD(P)HX, a damaged form of NAD(P)H that is a result of enzymatic or heat-dependent hydration.</text>
</comment>
<dbReference type="Proteomes" id="UP000013167">
    <property type="component" value="Unassembled WGS sequence"/>
</dbReference>
<reference evidence="21 22" key="1">
    <citation type="journal article" date="2013" name="ISME J.">
        <title>A metabolic model for members of the genus Tetrasphaera involved in enhanced biological phosphorus removal.</title>
        <authorList>
            <person name="Kristiansen R."/>
            <person name="Nguyen H.T.T."/>
            <person name="Saunders A.M."/>
            <person name="Nielsen J.L."/>
            <person name="Wimmer R."/>
            <person name="Le V.Q."/>
            <person name="McIlroy S.J."/>
            <person name="Petrovski S."/>
            <person name="Seviour R.J."/>
            <person name="Calteau A."/>
            <person name="Nielsen K.L."/>
            <person name="Nielsen P.H."/>
        </authorList>
    </citation>
    <scope>NUCLEOTIDE SEQUENCE [LARGE SCALE GENOMIC DNA]</scope>
    <source>
        <strain evidence="21 22">Lp2</strain>
    </source>
</reference>
<proteinExistence type="inferred from homology"/>
<comment type="catalytic activity">
    <reaction evidence="15 17 18">
        <text>(6S)-NADHX + ADP = AMP + phosphate + NADH + H(+)</text>
        <dbReference type="Rhea" id="RHEA:32223"/>
        <dbReference type="ChEBI" id="CHEBI:15378"/>
        <dbReference type="ChEBI" id="CHEBI:43474"/>
        <dbReference type="ChEBI" id="CHEBI:57945"/>
        <dbReference type="ChEBI" id="CHEBI:64074"/>
        <dbReference type="ChEBI" id="CHEBI:456215"/>
        <dbReference type="ChEBI" id="CHEBI:456216"/>
        <dbReference type="EC" id="4.2.1.136"/>
    </reaction>
</comment>
<dbReference type="GO" id="GO:0052855">
    <property type="term" value="F:ADP-dependent NAD(P)H-hydrate dehydratase activity"/>
    <property type="evidence" value="ECO:0007669"/>
    <property type="project" value="UniProtKB-UniRule"/>
</dbReference>
<evidence type="ECO:0000256" key="4">
    <source>
        <dbReference type="ARBA" id="ARBA00009524"/>
    </source>
</evidence>
<dbReference type="PANTHER" id="PTHR12592">
    <property type="entry name" value="ATP-DEPENDENT (S)-NAD(P)H-HYDRATE DEHYDRATASE FAMILY MEMBER"/>
    <property type="match status" value="1"/>
</dbReference>
<accession>N0E2I5</accession>
<dbReference type="InterPro" id="IPR017953">
    <property type="entry name" value="Carbohydrate_kinase_pred_CS"/>
</dbReference>
<dbReference type="SUPFAM" id="SSF53613">
    <property type="entry name" value="Ribokinase-like"/>
    <property type="match status" value="1"/>
</dbReference>
<evidence type="ECO:0000259" key="19">
    <source>
        <dbReference type="PROSITE" id="PS51383"/>
    </source>
</evidence>
<comment type="similarity">
    <text evidence="4 18">In the C-terminal section; belongs to the NnrD/CARKD family.</text>
</comment>
<dbReference type="PANTHER" id="PTHR12592:SF0">
    <property type="entry name" value="ATP-DEPENDENT (S)-NAD(P)H-HYDRATE DEHYDRATASE"/>
    <property type="match status" value="1"/>
</dbReference>
<feature type="domain" description="YjeF C-terminal" evidence="19">
    <location>
        <begin position="236"/>
        <end position="505"/>
    </location>
</feature>
<feature type="binding site" evidence="17">
    <location>
        <position position="271"/>
    </location>
    <ligand>
        <name>(6S)-NADPHX</name>
        <dbReference type="ChEBI" id="CHEBI:64076"/>
    </ligand>
</feature>
<comment type="similarity">
    <text evidence="3 18">In the N-terminal section; belongs to the NnrE/AIBP family.</text>
</comment>
<dbReference type="PROSITE" id="PS51383">
    <property type="entry name" value="YJEF_C_3"/>
    <property type="match status" value="1"/>
</dbReference>
<dbReference type="Pfam" id="PF01256">
    <property type="entry name" value="Carb_kinase"/>
    <property type="match status" value="1"/>
</dbReference>
<feature type="binding site" evidence="17">
    <location>
        <position position="449"/>
    </location>
    <ligand>
        <name>(6S)-NADPHX</name>
        <dbReference type="ChEBI" id="CHEBI:64076"/>
    </ligand>
</feature>
<sequence length="514" mass="51782">MIEAFATQDVYAAESTLMQTLAEGELMARAVEGLIEVVSARIEQLGAQRVVALVGTGNNGADALYAVAGLALTGVNCAALHLSGKVHPGAYAAAEAAGVVLLAADENLTIGDFSWGEVEPGRADKTSPIVQFLSEADIVLDGILGIGGRGGLPRWGATWVAAVPDTAYVIAVDVPSGQDPNGGALSADGVFADETVTFSVAKPAHLLPPTEAAAGTLTFVDIGLLPSAEPSVRRLTRDDVADLWPVPTAADDKYSRGVLGVVAGSERYAGAAVLAVTSAVEAGIGMVRYIGPATPTGLVRQAVPEAVIGAGQVQAWVAGPGVDPDEGTEAGRAQRQAVVDVLDAPEPVVLDAGALDLVDDSVALRRAGRTTVLTPHAGECARLLTRLTSQEVTNSEVSADPVSAARRLAEVTGATVLLKGSTTIVVGPEGPVRSQADGPAWLATAGAGDVLAGVIGVLLAQGLDGPVAAALGSLVHSVAADDASGGGPLRARRVAQALPSTIADLLNRGRPTVV</sequence>
<dbReference type="GO" id="GO:0005524">
    <property type="term" value="F:ATP binding"/>
    <property type="evidence" value="ECO:0007669"/>
    <property type="project" value="UniProtKB-UniRule"/>
</dbReference>
<name>N0E2I5_9MICO</name>
<comment type="catalytic activity">
    <reaction evidence="1 18">
        <text>(6R)-NADHX = (6S)-NADHX</text>
        <dbReference type="Rhea" id="RHEA:32215"/>
        <dbReference type="ChEBI" id="CHEBI:64074"/>
        <dbReference type="ChEBI" id="CHEBI:64075"/>
        <dbReference type="EC" id="5.1.99.6"/>
    </reaction>
</comment>
<dbReference type="PROSITE" id="PS01050">
    <property type="entry name" value="YJEF_C_2"/>
    <property type="match status" value="1"/>
</dbReference>
<keyword evidence="12 17" id="KW-0456">Lyase</keyword>
<dbReference type="GO" id="GO:0052856">
    <property type="term" value="F:NAD(P)HX epimerase activity"/>
    <property type="evidence" value="ECO:0007669"/>
    <property type="project" value="UniProtKB-EC"/>
</dbReference>
<keyword evidence="9 18" id="KW-0630">Potassium</keyword>
<dbReference type="EC" id="4.2.1.136" evidence="17"/>
<dbReference type="Gene3D" id="3.40.1190.20">
    <property type="match status" value="1"/>
</dbReference>
<evidence type="ECO:0000256" key="9">
    <source>
        <dbReference type="ARBA" id="ARBA00022958"/>
    </source>
</evidence>
<keyword evidence="5 18" id="KW-0479">Metal-binding</keyword>
<dbReference type="InterPro" id="IPR036652">
    <property type="entry name" value="YjeF_N_dom_sf"/>
</dbReference>
<comment type="subunit">
    <text evidence="17">Homotetramer.</text>
</comment>
<evidence type="ECO:0000256" key="3">
    <source>
        <dbReference type="ARBA" id="ARBA00006001"/>
    </source>
</evidence>
<dbReference type="PROSITE" id="PS51385">
    <property type="entry name" value="YJEF_N"/>
    <property type="match status" value="1"/>
</dbReference>
<dbReference type="Pfam" id="PF03853">
    <property type="entry name" value="YjeF_N"/>
    <property type="match status" value="1"/>
</dbReference>
<evidence type="ECO:0000256" key="7">
    <source>
        <dbReference type="ARBA" id="ARBA00022840"/>
    </source>
</evidence>
<dbReference type="OrthoDB" id="9806925at2"/>
<dbReference type="AlphaFoldDB" id="N0E2I5"/>
<dbReference type="eggNOG" id="COG0062">
    <property type="taxonomic scope" value="Bacteria"/>
</dbReference>
<evidence type="ECO:0000313" key="21">
    <source>
        <dbReference type="EMBL" id="CCH71087.1"/>
    </source>
</evidence>
<comment type="similarity">
    <text evidence="17">Belongs to the NnrD/CARKD family.</text>
</comment>
<gene>
    <name evidence="17" type="primary">nnrD</name>
    <name evidence="21" type="ORF">BN10_780024</name>
</gene>
<evidence type="ECO:0000256" key="15">
    <source>
        <dbReference type="ARBA" id="ARBA00048238"/>
    </source>
</evidence>
<dbReference type="CDD" id="cd01171">
    <property type="entry name" value="YXKO-related"/>
    <property type="match status" value="1"/>
</dbReference>
<evidence type="ECO:0000256" key="13">
    <source>
        <dbReference type="ARBA" id="ARBA00023268"/>
    </source>
</evidence>
<feature type="binding site" evidence="17">
    <location>
        <begin position="419"/>
        <end position="423"/>
    </location>
    <ligand>
        <name>AMP</name>
        <dbReference type="ChEBI" id="CHEBI:456215"/>
    </ligand>
</feature>
<feature type="domain" description="YjeF N-terminal" evidence="20">
    <location>
        <begin position="10"/>
        <end position="230"/>
    </location>
</feature>
<comment type="cofactor">
    <cofactor evidence="17">
        <name>Mg(2+)</name>
        <dbReference type="ChEBI" id="CHEBI:18420"/>
    </cofactor>
</comment>
<dbReference type="InterPro" id="IPR029056">
    <property type="entry name" value="Ribokinase-like"/>
</dbReference>
<feature type="binding site" evidence="17">
    <location>
        <position position="376"/>
    </location>
    <ligand>
        <name>(6S)-NADPHX</name>
        <dbReference type="ChEBI" id="CHEBI:64076"/>
    </ligand>
</feature>
<evidence type="ECO:0000256" key="1">
    <source>
        <dbReference type="ARBA" id="ARBA00000013"/>
    </source>
</evidence>
<dbReference type="HOGENOM" id="CLU_024853_4_0_11"/>
<keyword evidence="11 18" id="KW-0413">Isomerase</keyword>
<dbReference type="eggNOG" id="COG0063">
    <property type="taxonomic scope" value="Bacteria"/>
</dbReference>
<feature type="binding site" evidence="17">
    <location>
        <position position="448"/>
    </location>
    <ligand>
        <name>AMP</name>
        <dbReference type="ChEBI" id="CHEBI:456215"/>
    </ligand>
</feature>
<comment type="catalytic activity">
    <reaction evidence="2 18">
        <text>(6R)-NADPHX = (6S)-NADPHX</text>
        <dbReference type="Rhea" id="RHEA:32227"/>
        <dbReference type="ChEBI" id="CHEBI:64076"/>
        <dbReference type="ChEBI" id="CHEBI:64077"/>
        <dbReference type="EC" id="5.1.99.6"/>
    </reaction>
</comment>
<evidence type="ECO:0000256" key="17">
    <source>
        <dbReference type="HAMAP-Rule" id="MF_01965"/>
    </source>
</evidence>
<evidence type="ECO:0000256" key="18">
    <source>
        <dbReference type="PIRNR" id="PIRNR017184"/>
    </source>
</evidence>